<comment type="caution">
    <text evidence="1">The sequence shown here is derived from an EMBL/GenBank/DDBJ whole genome shotgun (WGS) entry which is preliminary data.</text>
</comment>
<dbReference type="EMBL" id="MKIE01000019">
    <property type="protein sequence ID" value="OHW61257.1"/>
    <property type="molecule type" value="Genomic_DNA"/>
</dbReference>
<sequence>MDISSIELYDLGIIWSIGSQDEESRFSFRFRHPYFLERMQAYFPNAIYSQKREESKPDVQYVLKTSDISIEQLYSIGWTLQNSVARDLPKLNGYSEFLRSYIEIHSSLDYSTRHRKDKSKYKALRLRVYGNVKLLETLNSILSAEVGTTLKAIQVLKNRITGILYYHSPEEISRIYDYLRGTPSFKSYWNDVEQKLEQPIKEYE</sequence>
<dbReference type="OrthoDB" id="1951861at2"/>
<name>A0A1S1V570_9FIRM</name>
<organism evidence="1 2">
    <name type="scientific">Andreesenia angusta</name>
    <dbReference type="NCBI Taxonomy" id="39480"/>
    <lineage>
        <taxon>Bacteria</taxon>
        <taxon>Bacillati</taxon>
        <taxon>Bacillota</taxon>
        <taxon>Tissierellia</taxon>
        <taxon>Tissierellales</taxon>
        <taxon>Gottschalkiaceae</taxon>
        <taxon>Andreesenia</taxon>
    </lineage>
</organism>
<reference evidence="1 2" key="1">
    <citation type="submission" date="2016-09" db="EMBL/GenBank/DDBJ databases">
        <title>Genome sequence of Eubacterium angustum.</title>
        <authorList>
            <person name="Poehlein A."/>
            <person name="Daniel R."/>
        </authorList>
    </citation>
    <scope>NUCLEOTIDE SEQUENCE [LARGE SCALE GENOMIC DNA]</scope>
    <source>
        <strain evidence="1 2">DSM 1989</strain>
    </source>
</reference>
<protein>
    <submittedName>
        <fullName evidence="1">Uncharacterized protein</fullName>
    </submittedName>
</protein>
<keyword evidence="2" id="KW-1185">Reference proteome</keyword>
<accession>A0A1S1V570</accession>
<evidence type="ECO:0000313" key="1">
    <source>
        <dbReference type="EMBL" id="OHW61257.1"/>
    </source>
</evidence>
<dbReference type="AlphaFoldDB" id="A0A1S1V570"/>
<dbReference type="Proteomes" id="UP000180254">
    <property type="component" value="Unassembled WGS sequence"/>
</dbReference>
<evidence type="ECO:0000313" key="2">
    <source>
        <dbReference type="Proteomes" id="UP000180254"/>
    </source>
</evidence>
<gene>
    <name evidence="1" type="ORF">EUAN_23810</name>
</gene>
<dbReference type="STRING" id="39480.EUAN_23810"/>
<proteinExistence type="predicted"/>
<dbReference type="RefSeq" id="WP_071064737.1">
    <property type="nucleotide sequence ID" value="NZ_MKIE01000019.1"/>
</dbReference>